<proteinExistence type="predicted"/>
<dbReference type="PANTHER" id="PTHR12223:SF45">
    <property type="entry name" value="RE50040P"/>
    <property type="match status" value="1"/>
</dbReference>
<evidence type="ECO:0000313" key="9">
    <source>
        <dbReference type="Proteomes" id="UP000729357"/>
    </source>
</evidence>
<organism evidence="8 9">
    <name type="scientific">Aureobasidium melanogenum</name>
    <name type="common">Aureobasidium pullulans var. melanogenum</name>
    <dbReference type="NCBI Taxonomy" id="46634"/>
    <lineage>
        <taxon>Eukaryota</taxon>
        <taxon>Fungi</taxon>
        <taxon>Dikarya</taxon>
        <taxon>Ascomycota</taxon>
        <taxon>Pezizomycotina</taxon>
        <taxon>Dothideomycetes</taxon>
        <taxon>Dothideomycetidae</taxon>
        <taxon>Dothideales</taxon>
        <taxon>Saccotheciaceae</taxon>
        <taxon>Aureobasidium</taxon>
    </lineage>
</organism>
<keyword evidence="4 6" id="KW-1133">Transmembrane helix</keyword>
<comment type="caution">
    <text evidence="8">The sequence shown here is derived from an EMBL/GenBank/DDBJ whole genome shotgun (WGS) entry which is preliminary data.</text>
</comment>
<reference evidence="8" key="2">
    <citation type="submission" date="2021-08" db="EMBL/GenBank/DDBJ databases">
        <authorList>
            <person name="Gostincar C."/>
            <person name="Sun X."/>
            <person name="Song Z."/>
            <person name="Gunde-Cimerman N."/>
        </authorList>
    </citation>
    <scope>NUCLEOTIDE SEQUENCE</scope>
    <source>
        <strain evidence="8">EXF-9298</strain>
    </source>
</reference>
<dbReference type="InterPro" id="IPR013320">
    <property type="entry name" value="ConA-like_dom_sf"/>
</dbReference>
<gene>
    <name evidence="8" type="ORF">KCU98_g19701</name>
</gene>
<dbReference type="AlphaFoldDB" id="A0A9P8F4E4"/>
<feature type="transmembrane region" description="Helical" evidence="6">
    <location>
        <begin position="126"/>
        <end position="150"/>
    </location>
</feature>
<dbReference type="Gene3D" id="2.60.120.200">
    <property type="match status" value="1"/>
</dbReference>
<dbReference type="SUPFAM" id="SSF49899">
    <property type="entry name" value="Concanavalin A-like lectins/glucanases"/>
    <property type="match status" value="1"/>
</dbReference>
<keyword evidence="9" id="KW-1185">Reference proteome</keyword>
<dbReference type="PANTHER" id="PTHR12223">
    <property type="entry name" value="VESICULAR MANNOSE-BINDING LECTIN"/>
    <property type="match status" value="1"/>
</dbReference>
<dbReference type="InterPro" id="IPR005052">
    <property type="entry name" value="Lectin_leg"/>
</dbReference>
<dbReference type="Pfam" id="PF03388">
    <property type="entry name" value="Lectin_leg-like"/>
    <property type="match status" value="1"/>
</dbReference>
<dbReference type="GO" id="GO:0006888">
    <property type="term" value="P:endoplasmic reticulum to Golgi vesicle-mediated transport"/>
    <property type="evidence" value="ECO:0007669"/>
    <property type="project" value="TreeGrafter"/>
</dbReference>
<evidence type="ECO:0000256" key="6">
    <source>
        <dbReference type="SAM" id="Phobius"/>
    </source>
</evidence>
<keyword evidence="5 6" id="KW-0472">Membrane</keyword>
<accession>A0A9P8F4E4</accession>
<dbReference type="PROSITE" id="PS51328">
    <property type="entry name" value="L_LECTIN_LIKE"/>
    <property type="match status" value="1"/>
</dbReference>
<sequence length="159" mass="17752">GKTVYDQAHDGKANELAGCSARGLRNANIPTKARVTYFQEKSLKVELMYKKEDEWTPCFDVPGVKLPGVTYLGFSAETGELSDNHDIIKVETKNLYSPSGAAGTPKDYSKSAYKPNQYAKKEGGGWGWFFLKFVLFGLALTGAYVGFTVYRANRRRDRF</sequence>
<keyword evidence="3" id="KW-0732">Signal</keyword>
<feature type="non-terminal residue" evidence="8">
    <location>
        <position position="1"/>
    </location>
</feature>
<dbReference type="Proteomes" id="UP000729357">
    <property type="component" value="Unassembled WGS sequence"/>
</dbReference>
<protein>
    <submittedName>
        <fullName evidence="8">Lectin family integral membrane protein</fullName>
    </submittedName>
</protein>
<evidence type="ECO:0000259" key="7">
    <source>
        <dbReference type="PROSITE" id="PS51328"/>
    </source>
</evidence>
<dbReference type="GO" id="GO:0005793">
    <property type="term" value="C:endoplasmic reticulum-Golgi intermediate compartment"/>
    <property type="evidence" value="ECO:0007669"/>
    <property type="project" value="TreeGrafter"/>
</dbReference>
<dbReference type="GO" id="GO:0030134">
    <property type="term" value="C:COPII-coated ER to Golgi transport vesicle"/>
    <property type="evidence" value="ECO:0007669"/>
    <property type="project" value="TreeGrafter"/>
</dbReference>
<dbReference type="GO" id="GO:0005789">
    <property type="term" value="C:endoplasmic reticulum membrane"/>
    <property type="evidence" value="ECO:0007669"/>
    <property type="project" value="TreeGrafter"/>
</dbReference>
<feature type="domain" description="L-type lectin-like" evidence="7">
    <location>
        <begin position="1"/>
        <end position="95"/>
    </location>
</feature>
<dbReference type="GO" id="GO:0005537">
    <property type="term" value="F:D-mannose binding"/>
    <property type="evidence" value="ECO:0007669"/>
    <property type="project" value="TreeGrafter"/>
</dbReference>
<dbReference type="CDD" id="cd07308">
    <property type="entry name" value="lectin_leg-like"/>
    <property type="match status" value="1"/>
</dbReference>
<evidence type="ECO:0000256" key="4">
    <source>
        <dbReference type="ARBA" id="ARBA00022989"/>
    </source>
</evidence>
<name>A0A9P8F4E4_AURME</name>
<evidence type="ECO:0000256" key="3">
    <source>
        <dbReference type="ARBA" id="ARBA00022729"/>
    </source>
</evidence>
<evidence type="ECO:0000256" key="2">
    <source>
        <dbReference type="ARBA" id="ARBA00022692"/>
    </source>
</evidence>
<dbReference type="GO" id="GO:0000139">
    <property type="term" value="C:Golgi membrane"/>
    <property type="evidence" value="ECO:0007669"/>
    <property type="project" value="TreeGrafter"/>
</dbReference>
<dbReference type="EMBL" id="JAHFXS010005857">
    <property type="protein sequence ID" value="KAG9937877.1"/>
    <property type="molecule type" value="Genomic_DNA"/>
</dbReference>
<evidence type="ECO:0000256" key="1">
    <source>
        <dbReference type="ARBA" id="ARBA00004479"/>
    </source>
</evidence>
<evidence type="ECO:0000256" key="5">
    <source>
        <dbReference type="ARBA" id="ARBA00023136"/>
    </source>
</evidence>
<dbReference type="InterPro" id="IPR051136">
    <property type="entry name" value="Intracellular_Lectin-GPT"/>
</dbReference>
<feature type="non-terminal residue" evidence="8">
    <location>
        <position position="159"/>
    </location>
</feature>
<comment type="subcellular location">
    <subcellularLocation>
        <location evidence="1">Membrane</location>
        <topology evidence="1">Single-pass type I membrane protein</topology>
    </subcellularLocation>
</comment>
<reference evidence="8" key="1">
    <citation type="journal article" date="2021" name="J Fungi (Basel)">
        <title>Virulence traits and population genomics of the black yeast Aureobasidium melanogenum.</title>
        <authorList>
            <person name="Cernosa A."/>
            <person name="Sun X."/>
            <person name="Gostincar C."/>
            <person name="Fang C."/>
            <person name="Gunde-Cimerman N."/>
            <person name="Song Z."/>
        </authorList>
    </citation>
    <scope>NUCLEOTIDE SEQUENCE</scope>
    <source>
        <strain evidence="8">EXF-9298</strain>
    </source>
</reference>
<evidence type="ECO:0000313" key="8">
    <source>
        <dbReference type="EMBL" id="KAG9937877.1"/>
    </source>
</evidence>
<keyword evidence="2 6" id="KW-0812">Transmembrane</keyword>